<dbReference type="InterPro" id="IPR018822">
    <property type="entry name" value="UPF0646"/>
</dbReference>
<feature type="compositionally biased region" description="Basic and acidic residues" evidence="1">
    <location>
        <begin position="760"/>
        <end position="792"/>
    </location>
</feature>
<protein>
    <submittedName>
        <fullName evidence="2">Uncharacterized protein</fullName>
    </submittedName>
</protein>
<feature type="compositionally biased region" description="Basic and acidic residues" evidence="1">
    <location>
        <begin position="624"/>
        <end position="646"/>
    </location>
</feature>
<feature type="region of interest" description="Disordered" evidence="1">
    <location>
        <begin position="408"/>
        <end position="470"/>
    </location>
</feature>
<reference evidence="2 3" key="1">
    <citation type="journal article" date="2018" name="Mol. Biol. Evol.">
        <title>Broad Genomic Sampling Reveals a Smut Pathogenic Ancestry of the Fungal Clade Ustilaginomycotina.</title>
        <authorList>
            <person name="Kijpornyongpan T."/>
            <person name="Mondo S.J."/>
            <person name="Barry K."/>
            <person name="Sandor L."/>
            <person name="Lee J."/>
            <person name="Lipzen A."/>
            <person name="Pangilinan J."/>
            <person name="LaButti K."/>
            <person name="Hainaut M."/>
            <person name="Henrissat B."/>
            <person name="Grigoriev I.V."/>
            <person name="Spatafora J.W."/>
            <person name="Aime M.C."/>
        </authorList>
    </citation>
    <scope>NUCLEOTIDE SEQUENCE [LARGE SCALE GENOMIC DNA]</scope>
    <source>
        <strain evidence="2 3">MCA 3645</strain>
    </source>
</reference>
<dbReference type="InParanoid" id="A0A317XY00"/>
<accession>A0A317XY00</accession>
<proteinExistence type="predicted"/>
<dbReference type="OrthoDB" id="2507795at2759"/>
<dbReference type="Pfam" id="PF10336">
    <property type="entry name" value="DUF2420"/>
    <property type="match status" value="1"/>
</dbReference>
<keyword evidence="3" id="KW-1185">Reference proteome</keyword>
<feature type="region of interest" description="Disordered" evidence="1">
    <location>
        <begin position="623"/>
        <end position="792"/>
    </location>
</feature>
<evidence type="ECO:0000313" key="2">
    <source>
        <dbReference type="EMBL" id="PWZ02229.1"/>
    </source>
</evidence>
<feature type="compositionally biased region" description="Polar residues" evidence="1">
    <location>
        <begin position="147"/>
        <end position="160"/>
    </location>
</feature>
<organism evidence="2 3">
    <name type="scientific">Testicularia cyperi</name>
    <dbReference type="NCBI Taxonomy" id="1882483"/>
    <lineage>
        <taxon>Eukaryota</taxon>
        <taxon>Fungi</taxon>
        <taxon>Dikarya</taxon>
        <taxon>Basidiomycota</taxon>
        <taxon>Ustilaginomycotina</taxon>
        <taxon>Ustilaginomycetes</taxon>
        <taxon>Ustilaginales</taxon>
        <taxon>Anthracoideaceae</taxon>
        <taxon>Testicularia</taxon>
    </lineage>
</organism>
<dbReference type="STRING" id="1882483.A0A317XY00"/>
<feature type="compositionally biased region" description="Acidic residues" evidence="1">
    <location>
        <begin position="210"/>
        <end position="224"/>
    </location>
</feature>
<feature type="compositionally biased region" description="Acidic residues" evidence="1">
    <location>
        <begin position="650"/>
        <end position="671"/>
    </location>
</feature>
<evidence type="ECO:0000256" key="1">
    <source>
        <dbReference type="SAM" id="MobiDB-lite"/>
    </source>
</evidence>
<feature type="compositionally biased region" description="Basic and acidic residues" evidence="1">
    <location>
        <begin position="120"/>
        <end position="129"/>
    </location>
</feature>
<feature type="region of interest" description="Disordered" evidence="1">
    <location>
        <begin position="499"/>
        <end position="523"/>
    </location>
</feature>
<sequence>MYNGLDSDYEMNPSDWAVQQPQIEEMMDDARSDVMVVSEAGDPVLKTDGQAQNDSLIEEAGLPIADADIFIADEQHPSEAIVGQPASSLAVTGSIATRDPEDESAVSRKVVDHSVTPTPEQDRVQEHTSRAGRANMAPAKADAGLETDTTGIANIPNQASHKVEDEVQESDELEEVAHELDSPAPDPTNSGLVSGSAPAGATASYPDHTDEAEESEDLEYEDEGQGQGQGDDDYHATGDEHGPDVVRVIFNGQDFVIWSTADIPAFYAARETAATGAGDGGATTSSESSHEASQSGAEVEQVQAPALSVSEDVLWQPLDNLFVGLREKDALGDFLEDSSELHLSFPDLGLEVHEDNVYCREITLDDLVQLHHGLGHATSLQIVVSECPRFITKYNELAHHVSKMLAKRLDSSDDEQQEAQLGPSAPEVQHQATGSSFAAISEVSAHEPALSTESSAKDSDISKGRAAPPVQQCDIVEQGHDGEVTGDAVEHGGEELDDVRHSAAQSTPMQSAREGSDHAGGSDESAAVWLDALAHESEYEQIPLSDAERNIEEHNGGTDFQAGADLEQTFFTVHEDDMSHTLEHDQYAEEDELEDHHGLDEAELGMMGASRADAAINEAAVWTHEAEGGKVPESRDGHIRGGRDAGDGYQQDEEEEDFEQPYDDDHEDEEESRVQGTRGQHQKQSTARNEQKVKDVEDGADEGDYEEALAETDQDYGEDGDEADRFQDDDDEEEQILEYTEAAEGAETYEFHADEDEELETSRKRGFEDHGGEDEIGHLPLDEIETKRPKID</sequence>
<gene>
    <name evidence="2" type="ORF">BCV70DRAFT_215604</name>
</gene>
<feature type="compositionally biased region" description="Acidic residues" evidence="1">
    <location>
        <begin position="698"/>
        <end position="736"/>
    </location>
</feature>
<feature type="region of interest" description="Disordered" evidence="1">
    <location>
        <begin position="275"/>
        <end position="301"/>
    </location>
</feature>
<feature type="region of interest" description="Disordered" evidence="1">
    <location>
        <begin position="94"/>
        <end position="240"/>
    </location>
</feature>
<dbReference type="AlphaFoldDB" id="A0A317XY00"/>
<feature type="compositionally biased region" description="Low complexity" evidence="1">
    <location>
        <begin position="275"/>
        <end position="298"/>
    </location>
</feature>
<dbReference type="Proteomes" id="UP000246740">
    <property type="component" value="Unassembled WGS sequence"/>
</dbReference>
<evidence type="ECO:0000313" key="3">
    <source>
        <dbReference type="Proteomes" id="UP000246740"/>
    </source>
</evidence>
<feature type="compositionally biased region" description="Low complexity" evidence="1">
    <location>
        <begin position="738"/>
        <end position="748"/>
    </location>
</feature>
<name>A0A317XY00_9BASI</name>
<feature type="compositionally biased region" description="Polar residues" evidence="1">
    <location>
        <begin position="674"/>
        <end position="688"/>
    </location>
</feature>
<dbReference type="EMBL" id="KZ819189">
    <property type="protein sequence ID" value="PWZ02229.1"/>
    <property type="molecule type" value="Genomic_DNA"/>
</dbReference>